<keyword evidence="2 5" id="KW-0812">Transmembrane</keyword>
<dbReference type="Pfam" id="PF04335">
    <property type="entry name" value="VirB8"/>
    <property type="match status" value="1"/>
</dbReference>
<dbReference type="EMBL" id="JAAKGT010000002">
    <property type="protein sequence ID" value="NGM49284.1"/>
    <property type="molecule type" value="Genomic_DNA"/>
</dbReference>
<dbReference type="AlphaFoldDB" id="A0A6G4QVC9"/>
<dbReference type="Gene3D" id="3.10.450.230">
    <property type="entry name" value="VirB8 protein"/>
    <property type="match status" value="1"/>
</dbReference>
<comment type="subcellular location">
    <subcellularLocation>
        <location evidence="1">Membrane</location>
        <topology evidence="1">Single-pass membrane protein</topology>
    </subcellularLocation>
</comment>
<evidence type="ECO:0000256" key="1">
    <source>
        <dbReference type="ARBA" id="ARBA00004167"/>
    </source>
</evidence>
<reference evidence="7" key="1">
    <citation type="submission" date="2020-02" db="EMBL/GenBank/DDBJ databases">
        <authorList>
            <person name="Gao J."/>
            <person name="Sun J."/>
        </authorList>
    </citation>
    <scope>NUCLEOTIDE SEQUENCE</scope>
    <source>
        <strain evidence="7">602-2</strain>
    </source>
</reference>
<dbReference type="CDD" id="cd16425">
    <property type="entry name" value="TrbF"/>
    <property type="match status" value="1"/>
</dbReference>
<keyword evidence="3 5" id="KW-1133">Transmembrane helix</keyword>
<protein>
    <submittedName>
        <fullName evidence="7">Conjugal transfer protein TrbF</fullName>
    </submittedName>
</protein>
<proteinExistence type="predicted"/>
<evidence type="ECO:0000256" key="5">
    <source>
        <dbReference type="SAM" id="Phobius"/>
    </source>
</evidence>
<dbReference type="InterPro" id="IPR035658">
    <property type="entry name" value="TrbF"/>
</dbReference>
<comment type="caution">
    <text evidence="7">The sequence shown here is derived from an EMBL/GenBank/DDBJ whole genome shotgun (WGS) entry which is preliminary data.</text>
</comment>
<evidence type="ECO:0000313" key="7">
    <source>
        <dbReference type="EMBL" id="NGM49284.1"/>
    </source>
</evidence>
<dbReference type="SUPFAM" id="SSF54427">
    <property type="entry name" value="NTF2-like"/>
    <property type="match status" value="1"/>
</dbReference>
<dbReference type="InterPro" id="IPR032710">
    <property type="entry name" value="NTF2-like_dom_sf"/>
</dbReference>
<evidence type="ECO:0000259" key="6">
    <source>
        <dbReference type="Pfam" id="PF04335"/>
    </source>
</evidence>
<sequence>MRFSRSPQRYGLTPAPETPYQRAGQLWDARMGSALAQAYSWRLAFFGCLAVLGGSVAGNVWQSMQSRVTPYVVEVDRLGEARSIGPAEQDWQPGDGVLAQTLERFIVDVRSLAADPVVVRDRWLDAYDMVTGQGRVFLDPYARTASAAATAGERTISVQPISTVRASEHSFRVDWEEQVFERGSLADTQRWTATLTLRRIKPKTKAELKRNPLGFYIDSIAWSEQVKARPPAQPVVVPQALPSLEPTSSQGAVQP</sequence>
<gene>
    <name evidence="7" type="ORF">G5B46_06665</name>
</gene>
<name>A0A6G4QVC9_9CAUL</name>
<dbReference type="RefSeq" id="WP_165257157.1">
    <property type="nucleotide sequence ID" value="NZ_JAAKGT010000002.1"/>
</dbReference>
<keyword evidence="4 5" id="KW-0472">Membrane</keyword>
<evidence type="ECO:0000256" key="4">
    <source>
        <dbReference type="ARBA" id="ARBA00023136"/>
    </source>
</evidence>
<accession>A0A6G4QVC9</accession>
<evidence type="ECO:0000256" key="2">
    <source>
        <dbReference type="ARBA" id="ARBA00022692"/>
    </source>
</evidence>
<dbReference type="GO" id="GO:0016020">
    <property type="term" value="C:membrane"/>
    <property type="evidence" value="ECO:0007669"/>
    <property type="project" value="UniProtKB-SubCell"/>
</dbReference>
<dbReference type="NCBIfam" id="NF010446">
    <property type="entry name" value="PRK13872.1"/>
    <property type="match status" value="1"/>
</dbReference>
<feature type="domain" description="Bacterial virulence protein VirB8" evidence="6">
    <location>
        <begin position="22"/>
        <end position="224"/>
    </location>
</feature>
<feature type="transmembrane region" description="Helical" evidence="5">
    <location>
        <begin position="39"/>
        <end position="61"/>
    </location>
</feature>
<dbReference type="InterPro" id="IPR007430">
    <property type="entry name" value="VirB8"/>
</dbReference>
<evidence type="ECO:0000256" key="3">
    <source>
        <dbReference type="ARBA" id="ARBA00022989"/>
    </source>
</evidence>
<organism evidence="7">
    <name type="scientific">Caulobacter sp. 602-2</name>
    <dbReference type="NCBI Taxonomy" id="2710887"/>
    <lineage>
        <taxon>Bacteria</taxon>
        <taxon>Pseudomonadati</taxon>
        <taxon>Pseudomonadota</taxon>
        <taxon>Alphaproteobacteria</taxon>
        <taxon>Caulobacterales</taxon>
        <taxon>Caulobacteraceae</taxon>
        <taxon>Caulobacter</taxon>
    </lineage>
</organism>